<dbReference type="Proteomes" id="UP000245202">
    <property type="component" value="Unassembled WGS sequence"/>
</dbReference>
<proteinExistence type="predicted"/>
<comment type="caution">
    <text evidence="2">The sequence shown here is derived from an EMBL/GenBank/DDBJ whole genome shotgun (WGS) entry which is preliminary data.</text>
</comment>
<feature type="signal peptide" evidence="1">
    <location>
        <begin position="1"/>
        <end position="16"/>
    </location>
</feature>
<accession>A0A2R5EY86</accession>
<evidence type="ECO:0000256" key="1">
    <source>
        <dbReference type="SAM" id="SignalP"/>
    </source>
</evidence>
<name>A0A2R5EY86_9BACL</name>
<dbReference type="AlphaFoldDB" id="A0A2R5EY86"/>
<protein>
    <submittedName>
        <fullName evidence="2">Uncharacterized protein</fullName>
    </submittedName>
</protein>
<organism evidence="2 3">
    <name type="scientific">Paenibacillus agaridevorans</name>
    <dbReference type="NCBI Taxonomy" id="171404"/>
    <lineage>
        <taxon>Bacteria</taxon>
        <taxon>Bacillati</taxon>
        <taxon>Bacillota</taxon>
        <taxon>Bacilli</taxon>
        <taxon>Bacillales</taxon>
        <taxon>Paenibacillaceae</taxon>
        <taxon>Paenibacillus</taxon>
    </lineage>
</organism>
<gene>
    <name evidence="2" type="ORF">PAT3040_03380</name>
</gene>
<evidence type="ECO:0000313" key="2">
    <source>
        <dbReference type="EMBL" id="GBG08783.1"/>
    </source>
</evidence>
<keyword evidence="3" id="KW-1185">Reference proteome</keyword>
<evidence type="ECO:0000313" key="3">
    <source>
        <dbReference type="Proteomes" id="UP000245202"/>
    </source>
</evidence>
<keyword evidence="1" id="KW-0732">Signal</keyword>
<reference evidence="2 3" key="1">
    <citation type="submission" date="2017-08" db="EMBL/GenBank/DDBJ databases">
        <title>Substantial Increase in Enzyme Production by Combined Drug-Resistance Mutations in Paenibacillus agaridevorans.</title>
        <authorList>
            <person name="Tanaka Y."/>
            <person name="Funane K."/>
            <person name="Hosaka T."/>
            <person name="Shiwa Y."/>
            <person name="Fujita N."/>
            <person name="Miyazaki T."/>
            <person name="Yoshikawa H."/>
            <person name="Murakami K."/>
            <person name="Kasahara K."/>
            <person name="Inaoka T."/>
            <person name="Hiraga Y."/>
            <person name="Ochi K."/>
        </authorList>
    </citation>
    <scope>NUCLEOTIDE SEQUENCE [LARGE SCALE GENOMIC DNA]</scope>
    <source>
        <strain evidence="2 3">T-3040</strain>
    </source>
</reference>
<feature type="chain" id="PRO_5039523279" evidence="1">
    <location>
        <begin position="17"/>
        <end position="62"/>
    </location>
</feature>
<sequence>MLVVFVLGAFIAASLADLGTQTADILGKGAISGHGRSGQCANVSTFAIQSDAIGHHLNVIFL</sequence>
<dbReference type="EMBL" id="BDQX01000171">
    <property type="protein sequence ID" value="GBG08783.1"/>
    <property type="molecule type" value="Genomic_DNA"/>
</dbReference>